<dbReference type="InterPro" id="IPR000983">
    <property type="entry name" value="Bac_GSPG_pilin"/>
</dbReference>
<evidence type="ECO:0000256" key="9">
    <source>
        <dbReference type="ARBA" id="ARBA00023136"/>
    </source>
</evidence>
<dbReference type="PANTHER" id="PTHR30093">
    <property type="entry name" value="GENERAL SECRETION PATHWAY PROTEIN G"/>
    <property type="match status" value="1"/>
</dbReference>
<dbReference type="GO" id="GO:0015627">
    <property type="term" value="C:type II protein secretion system complex"/>
    <property type="evidence" value="ECO:0007669"/>
    <property type="project" value="InterPro"/>
</dbReference>
<evidence type="ECO:0000256" key="4">
    <source>
        <dbReference type="ARBA" id="ARBA00022475"/>
    </source>
</evidence>
<keyword evidence="6" id="KW-0997">Cell inner membrane</keyword>
<dbReference type="SUPFAM" id="SSF54523">
    <property type="entry name" value="Pili subunits"/>
    <property type="match status" value="1"/>
</dbReference>
<evidence type="ECO:0000259" key="11">
    <source>
        <dbReference type="Pfam" id="PF08334"/>
    </source>
</evidence>
<evidence type="ECO:0000256" key="5">
    <source>
        <dbReference type="ARBA" id="ARBA00022481"/>
    </source>
</evidence>
<dbReference type="Pfam" id="PF07963">
    <property type="entry name" value="N_methyl"/>
    <property type="match status" value="1"/>
</dbReference>
<evidence type="ECO:0000256" key="2">
    <source>
        <dbReference type="ARBA" id="ARBA00009984"/>
    </source>
</evidence>
<accession>A0A3B0VX28</accession>
<protein>
    <recommendedName>
        <fullName evidence="3">Type II secretion system core protein G</fullName>
    </recommendedName>
</protein>
<keyword evidence="5" id="KW-0488">Methylation</keyword>
<dbReference type="InterPro" id="IPR045584">
    <property type="entry name" value="Pilin-like"/>
</dbReference>
<dbReference type="NCBIfam" id="TIGR01710">
    <property type="entry name" value="typeII_sec_gspG"/>
    <property type="match status" value="1"/>
</dbReference>
<feature type="transmembrane region" description="Helical" evidence="10">
    <location>
        <begin position="12"/>
        <end position="33"/>
    </location>
</feature>
<gene>
    <name evidence="12" type="ORF">MNBD_GAMMA02-768</name>
</gene>
<dbReference type="GO" id="GO:0005886">
    <property type="term" value="C:plasma membrane"/>
    <property type="evidence" value="ECO:0007669"/>
    <property type="project" value="UniProtKB-SubCell"/>
</dbReference>
<organism evidence="12">
    <name type="scientific">hydrothermal vent metagenome</name>
    <dbReference type="NCBI Taxonomy" id="652676"/>
    <lineage>
        <taxon>unclassified sequences</taxon>
        <taxon>metagenomes</taxon>
        <taxon>ecological metagenomes</taxon>
    </lineage>
</organism>
<proteinExistence type="inferred from homology"/>
<evidence type="ECO:0000313" key="12">
    <source>
        <dbReference type="EMBL" id="VAW48188.1"/>
    </source>
</evidence>
<dbReference type="InterPro" id="IPR010054">
    <property type="entry name" value="Type2_sec_GspG"/>
</dbReference>
<dbReference type="EMBL" id="UOFA01000393">
    <property type="protein sequence ID" value="VAW48188.1"/>
    <property type="molecule type" value="Genomic_DNA"/>
</dbReference>
<keyword evidence="9 10" id="KW-0472">Membrane</keyword>
<comment type="similarity">
    <text evidence="2">Belongs to the GSP G family.</text>
</comment>
<feature type="domain" description="Type II secretion system protein GspG C-terminal" evidence="11">
    <location>
        <begin position="35"/>
        <end position="138"/>
    </location>
</feature>
<name>A0A3B0VX28_9ZZZZ</name>
<dbReference type="Pfam" id="PF08334">
    <property type="entry name" value="T2SSG"/>
    <property type="match status" value="1"/>
</dbReference>
<dbReference type="PANTHER" id="PTHR30093:SF44">
    <property type="entry name" value="TYPE II SECRETION SYSTEM CORE PROTEIN G"/>
    <property type="match status" value="1"/>
</dbReference>
<dbReference type="PROSITE" id="PS00409">
    <property type="entry name" value="PROKAR_NTER_METHYL"/>
    <property type="match status" value="1"/>
</dbReference>
<dbReference type="InterPro" id="IPR013545">
    <property type="entry name" value="T2SS_protein-GspG_C"/>
</dbReference>
<keyword evidence="4" id="KW-1003">Cell membrane</keyword>
<dbReference type="InterPro" id="IPR012902">
    <property type="entry name" value="N_methyl_site"/>
</dbReference>
<evidence type="ECO:0000256" key="1">
    <source>
        <dbReference type="ARBA" id="ARBA00004377"/>
    </source>
</evidence>
<evidence type="ECO:0000256" key="6">
    <source>
        <dbReference type="ARBA" id="ARBA00022519"/>
    </source>
</evidence>
<dbReference type="Gene3D" id="3.30.700.10">
    <property type="entry name" value="Glycoprotein, Type 4 Pilin"/>
    <property type="match status" value="1"/>
</dbReference>
<sequence>MMNNSRRRQQQGFSLIEVLVVMTILAVIFGLVVSNVTGGQDKAKYKEAKIMVQKLSQSVSEFYLDTGNMPNNLEELYNDNGGSMWMGPYVKEKDLKDPWGEPYHFSVTSQHGQSFDIYSYGKDKSPGGEKLAADLGNWQ</sequence>
<keyword evidence="7 10" id="KW-0812">Transmembrane</keyword>
<evidence type="ECO:0000256" key="8">
    <source>
        <dbReference type="ARBA" id="ARBA00022989"/>
    </source>
</evidence>
<dbReference type="PRINTS" id="PR00813">
    <property type="entry name" value="BCTERIALGSPG"/>
</dbReference>
<evidence type="ECO:0000256" key="3">
    <source>
        <dbReference type="ARBA" id="ARBA00020042"/>
    </source>
</evidence>
<comment type="subcellular location">
    <subcellularLocation>
        <location evidence="1">Cell inner membrane</location>
        <topology evidence="1">Single-pass membrane protein</topology>
    </subcellularLocation>
</comment>
<dbReference type="NCBIfam" id="TIGR02532">
    <property type="entry name" value="IV_pilin_GFxxxE"/>
    <property type="match status" value="1"/>
</dbReference>
<dbReference type="AlphaFoldDB" id="A0A3B0VX28"/>
<keyword evidence="8 10" id="KW-1133">Transmembrane helix</keyword>
<reference evidence="12" key="1">
    <citation type="submission" date="2018-06" db="EMBL/GenBank/DDBJ databases">
        <authorList>
            <person name="Zhirakovskaya E."/>
        </authorList>
    </citation>
    <scope>NUCLEOTIDE SEQUENCE</scope>
</reference>
<dbReference type="GO" id="GO:0015628">
    <property type="term" value="P:protein secretion by the type II secretion system"/>
    <property type="evidence" value="ECO:0007669"/>
    <property type="project" value="InterPro"/>
</dbReference>
<evidence type="ECO:0000256" key="10">
    <source>
        <dbReference type="SAM" id="Phobius"/>
    </source>
</evidence>
<evidence type="ECO:0000256" key="7">
    <source>
        <dbReference type="ARBA" id="ARBA00022692"/>
    </source>
</evidence>